<evidence type="ECO:0000313" key="3">
    <source>
        <dbReference type="Proteomes" id="UP000228635"/>
    </source>
</evidence>
<evidence type="ECO:0000256" key="1">
    <source>
        <dbReference type="SAM" id="SignalP"/>
    </source>
</evidence>
<accession>A0A2M6WH26</accession>
<dbReference type="Proteomes" id="UP000228635">
    <property type="component" value="Unassembled WGS sequence"/>
</dbReference>
<name>A0A2M6WH26_9BACT</name>
<evidence type="ECO:0008006" key="4">
    <source>
        <dbReference type="Google" id="ProtNLM"/>
    </source>
</evidence>
<keyword evidence="1" id="KW-0732">Signal</keyword>
<gene>
    <name evidence="2" type="ORF">COU08_04245</name>
</gene>
<dbReference type="AlphaFoldDB" id="A0A2M6WH26"/>
<comment type="caution">
    <text evidence="2">The sequence shown here is derived from an EMBL/GenBank/DDBJ whole genome shotgun (WGS) entry which is preliminary data.</text>
</comment>
<sequence>MKKFLLNNLVGINALLFMFSLTVHAQWSNPANNPPVCNASNPGCNKPINESVTLQTKTGSFQADNLSAVLRLRGRTIGINNFDGEEIDLGGTGFPVIELRDRDGDGRKPFLGFDLTQGASSQLYEVIIESDYRTGGSFNSGRLKFLHGMPVGNNDIAEMQIGIGTAEPNAALHIASANPAATPRRYNYLQITTGRFGLPPNTPPPADCNGAGKQVGRMILDPDGFLWICGAVGVPLDYNWYHKPTLEP</sequence>
<feature type="signal peptide" evidence="1">
    <location>
        <begin position="1"/>
        <end position="25"/>
    </location>
</feature>
<protein>
    <recommendedName>
        <fullName evidence="4">Glucose/Sorbosone dehydrogenase domain-containing protein</fullName>
    </recommendedName>
</protein>
<organism evidence="2 3">
    <name type="scientific">Candidatus Harrisonbacteria bacterium CG10_big_fil_rev_8_21_14_0_10_42_17</name>
    <dbReference type="NCBI Taxonomy" id="1974584"/>
    <lineage>
        <taxon>Bacteria</taxon>
        <taxon>Candidatus Harrisoniibacteriota</taxon>
    </lineage>
</organism>
<proteinExistence type="predicted"/>
<feature type="chain" id="PRO_5014669715" description="Glucose/Sorbosone dehydrogenase domain-containing protein" evidence="1">
    <location>
        <begin position="26"/>
        <end position="248"/>
    </location>
</feature>
<evidence type="ECO:0000313" key="2">
    <source>
        <dbReference type="EMBL" id="PIT92036.1"/>
    </source>
</evidence>
<reference evidence="3" key="1">
    <citation type="submission" date="2017-09" db="EMBL/GenBank/DDBJ databases">
        <title>Depth-based differentiation of microbial function through sediment-hosted aquifers and enrichment of novel symbionts in the deep terrestrial subsurface.</title>
        <authorList>
            <person name="Probst A.J."/>
            <person name="Ladd B."/>
            <person name="Jarett J.K."/>
            <person name="Geller-Mcgrath D.E."/>
            <person name="Sieber C.M.K."/>
            <person name="Emerson J.B."/>
            <person name="Anantharaman K."/>
            <person name="Thomas B.C."/>
            <person name="Malmstrom R."/>
            <person name="Stieglmeier M."/>
            <person name="Klingl A."/>
            <person name="Woyke T."/>
            <person name="Ryan C.M."/>
            <person name="Banfield J.F."/>
        </authorList>
    </citation>
    <scope>NUCLEOTIDE SEQUENCE [LARGE SCALE GENOMIC DNA]</scope>
</reference>
<dbReference type="EMBL" id="PFBA01000035">
    <property type="protein sequence ID" value="PIT92036.1"/>
    <property type="molecule type" value="Genomic_DNA"/>
</dbReference>